<name>A0A5B1M6A4_9ACTN</name>
<feature type="compositionally biased region" description="Low complexity" evidence="1">
    <location>
        <begin position="27"/>
        <end position="45"/>
    </location>
</feature>
<dbReference type="RefSeq" id="WP_149749578.1">
    <property type="nucleotide sequence ID" value="NZ_VUJW01000003.1"/>
</dbReference>
<dbReference type="Proteomes" id="UP000324351">
    <property type="component" value="Unassembled WGS sequence"/>
</dbReference>
<evidence type="ECO:0008006" key="4">
    <source>
        <dbReference type="Google" id="ProtNLM"/>
    </source>
</evidence>
<reference evidence="2 3" key="2">
    <citation type="submission" date="2019-09" db="EMBL/GenBank/DDBJ databases">
        <authorList>
            <person name="Jin C."/>
        </authorList>
    </citation>
    <scope>NUCLEOTIDE SEQUENCE [LARGE SCALE GENOMIC DNA]</scope>
    <source>
        <strain evidence="2 3">BN140041</strain>
    </source>
</reference>
<dbReference type="EMBL" id="VUJW01000003">
    <property type="protein sequence ID" value="KAA1427210.1"/>
    <property type="molecule type" value="Genomic_DNA"/>
</dbReference>
<proteinExistence type="predicted"/>
<gene>
    <name evidence="2" type="ORF">F0U47_06810</name>
</gene>
<organism evidence="2 3">
    <name type="scientific">Nocardioides antri</name>
    <dbReference type="NCBI Taxonomy" id="2607659"/>
    <lineage>
        <taxon>Bacteria</taxon>
        <taxon>Bacillati</taxon>
        <taxon>Actinomycetota</taxon>
        <taxon>Actinomycetes</taxon>
        <taxon>Propionibacteriales</taxon>
        <taxon>Nocardioidaceae</taxon>
        <taxon>Nocardioides</taxon>
    </lineage>
</organism>
<accession>A0A5B1M6A4</accession>
<dbReference type="AlphaFoldDB" id="A0A5B1M6A4"/>
<evidence type="ECO:0000313" key="2">
    <source>
        <dbReference type="EMBL" id="KAA1427210.1"/>
    </source>
</evidence>
<protein>
    <recommendedName>
        <fullName evidence="4">Nuclear transport factor 2 family protein</fullName>
    </recommendedName>
</protein>
<evidence type="ECO:0000313" key="3">
    <source>
        <dbReference type="Proteomes" id="UP000324351"/>
    </source>
</evidence>
<sequence>MTSAALLLALAGCGDDKTTPEPNLGGSPTEESSATTPTSDATEATEPFDGEGDEVHAGRIKAGSPAEEAVGQAWVDYWQVRVTAYHKTRVDADALGRVARGGALQEVIDYVGRLQTDGTTIEGDTRVGVTDIEIAGSSAAVKSCLQSKAGPAGSGGDEETSYATIVGALVQEGQQWLVETITVTGDKRCTA</sequence>
<feature type="region of interest" description="Disordered" evidence="1">
    <location>
        <begin position="11"/>
        <end position="54"/>
    </location>
</feature>
<reference evidence="2 3" key="1">
    <citation type="submission" date="2019-09" db="EMBL/GenBank/DDBJ databases">
        <title>Nocardioides panacisoli sp. nov., isolated from the soil of a ginseng field.</title>
        <authorList>
            <person name="Cho C."/>
        </authorList>
    </citation>
    <scope>NUCLEOTIDE SEQUENCE [LARGE SCALE GENOMIC DNA]</scope>
    <source>
        <strain evidence="2 3">BN140041</strain>
    </source>
</reference>
<evidence type="ECO:0000256" key="1">
    <source>
        <dbReference type="SAM" id="MobiDB-lite"/>
    </source>
</evidence>
<keyword evidence="3" id="KW-1185">Reference proteome</keyword>
<comment type="caution">
    <text evidence="2">The sequence shown here is derived from an EMBL/GenBank/DDBJ whole genome shotgun (WGS) entry which is preliminary data.</text>
</comment>